<sequence>MLLVLVQTCGALGSEPERLFKVVPQRGFPAVESVTLYQTRNSKREKVADVTAFEKPTQLPSAGPFEVWVRCKGGTAVKALDALSVKEGATHELKLGELFGTVEVFGDNLPRAEKIVLTDPRDPGPGEKNHVAVQVATAYRVELCVPPGVYAVWVVPANGGRAQRVEDNVRVQAGRSVRVGD</sequence>
<dbReference type="KEGG" id="gog:C1280_15535"/>
<dbReference type="AlphaFoldDB" id="A0A2Z3GV07"/>
<dbReference type="Proteomes" id="UP000245802">
    <property type="component" value="Chromosome"/>
</dbReference>
<keyword evidence="2" id="KW-1185">Reference proteome</keyword>
<organism evidence="1 2">
    <name type="scientific">Gemmata obscuriglobus</name>
    <dbReference type="NCBI Taxonomy" id="114"/>
    <lineage>
        <taxon>Bacteria</taxon>
        <taxon>Pseudomonadati</taxon>
        <taxon>Planctomycetota</taxon>
        <taxon>Planctomycetia</taxon>
        <taxon>Gemmatales</taxon>
        <taxon>Gemmataceae</taxon>
        <taxon>Gemmata</taxon>
    </lineage>
</organism>
<dbReference type="EMBL" id="CP025958">
    <property type="protein sequence ID" value="AWM38259.1"/>
    <property type="molecule type" value="Genomic_DNA"/>
</dbReference>
<accession>A0A2Z3GV07</accession>
<protein>
    <submittedName>
        <fullName evidence="1">Uncharacterized protein</fullName>
    </submittedName>
</protein>
<reference evidence="1 2" key="1">
    <citation type="submission" date="2018-01" db="EMBL/GenBank/DDBJ databases">
        <title>G. obscuriglobus.</title>
        <authorList>
            <person name="Franke J."/>
            <person name="Blomberg W."/>
            <person name="Selmecki A."/>
        </authorList>
    </citation>
    <scope>NUCLEOTIDE SEQUENCE [LARGE SCALE GENOMIC DNA]</scope>
    <source>
        <strain evidence="1 2">DSM 5831</strain>
    </source>
</reference>
<evidence type="ECO:0000313" key="1">
    <source>
        <dbReference type="EMBL" id="AWM38259.1"/>
    </source>
</evidence>
<name>A0A2Z3GV07_9BACT</name>
<evidence type="ECO:0000313" key="2">
    <source>
        <dbReference type="Proteomes" id="UP000245802"/>
    </source>
</evidence>
<gene>
    <name evidence="1" type="ORF">C1280_15535</name>
</gene>
<proteinExistence type="predicted"/>